<name>A0ABS8GCC2_9ALTE</name>
<dbReference type="SUPFAM" id="SSF103473">
    <property type="entry name" value="MFS general substrate transporter"/>
    <property type="match status" value="1"/>
</dbReference>
<feature type="transmembrane region" description="Helical" evidence="4">
    <location>
        <begin position="162"/>
        <end position="183"/>
    </location>
</feature>
<dbReference type="Pfam" id="PF07690">
    <property type="entry name" value="MFS_1"/>
    <property type="match status" value="1"/>
</dbReference>
<feature type="transmembrane region" description="Helical" evidence="4">
    <location>
        <begin position="41"/>
        <end position="59"/>
    </location>
</feature>
<dbReference type="PROSITE" id="PS50850">
    <property type="entry name" value="MFS"/>
    <property type="match status" value="1"/>
</dbReference>
<evidence type="ECO:0000256" key="1">
    <source>
        <dbReference type="ARBA" id="ARBA00022692"/>
    </source>
</evidence>
<dbReference type="RefSeq" id="WP_229162300.1">
    <property type="nucleotide sequence ID" value="NZ_JAJEWP010000006.1"/>
</dbReference>
<keyword evidence="7" id="KW-1185">Reference proteome</keyword>
<feature type="transmembrane region" description="Helical" evidence="4">
    <location>
        <begin position="247"/>
        <end position="267"/>
    </location>
</feature>
<dbReference type="InterPro" id="IPR020846">
    <property type="entry name" value="MFS_dom"/>
</dbReference>
<dbReference type="Gene3D" id="1.20.1250.20">
    <property type="entry name" value="MFS general substrate transporter like domains"/>
    <property type="match status" value="1"/>
</dbReference>
<feature type="transmembrane region" description="Helical" evidence="4">
    <location>
        <begin position="274"/>
        <end position="293"/>
    </location>
</feature>
<keyword evidence="2 4" id="KW-1133">Transmembrane helix</keyword>
<evidence type="ECO:0000256" key="2">
    <source>
        <dbReference type="ARBA" id="ARBA00022989"/>
    </source>
</evidence>
<dbReference type="EMBL" id="JAJEWP010000006">
    <property type="protein sequence ID" value="MCC2617891.1"/>
    <property type="molecule type" value="Genomic_DNA"/>
</dbReference>
<feature type="transmembrane region" description="Helical" evidence="4">
    <location>
        <begin position="136"/>
        <end position="156"/>
    </location>
</feature>
<feature type="transmembrane region" description="Helical" evidence="4">
    <location>
        <begin position="333"/>
        <end position="355"/>
    </location>
</feature>
<feature type="transmembrane region" description="Helical" evidence="4">
    <location>
        <begin position="7"/>
        <end position="35"/>
    </location>
</feature>
<accession>A0ABS8GCC2</accession>
<proteinExistence type="predicted"/>
<feature type="transmembrane region" description="Helical" evidence="4">
    <location>
        <begin position="299"/>
        <end position="321"/>
    </location>
</feature>
<feature type="transmembrane region" description="Helical" evidence="4">
    <location>
        <begin position="209"/>
        <end position="227"/>
    </location>
</feature>
<sequence length="397" mass="42449">MNGRQQVWLLTVIQALAMSGGAMMALLGGVVGAHLAPQPSLSTLPLATMIIGTAVAVIPMTRAMARYGRQAGFLGSAGLAVTAALVAAYAVNQQAFSVFLAATTLLGFAISGFQQLRFAAMESVPVEQAPNAASKVLLGGLVAAFLGPELAVFGKLLSDVDYAGAFYALAMIGLLCGILFLFYRQPQASRVNHHGPVVVPSGTLTHPRFILALCASALGYGLMSFIMTATPVHMHVHSGHSLADTKWVIQSHIVAMFLPSLFSGWLIRQWGPVRVAWLGSVAYVLTIMMAFAGQAWMNYFTALVLLGIGWNFLFLGGTVILNQMQDGTHKAKVQGLHDAVVFSMQALASLGAGVVLTMTGWQGMLMISLLLLGVQALLMLWQLQRLRRPQWQLQEEN</sequence>
<comment type="caution">
    <text evidence="6">The sequence shown here is derived from an EMBL/GenBank/DDBJ whole genome shotgun (WGS) entry which is preliminary data.</text>
</comment>
<feature type="transmembrane region" description="Helical" evidence="4">
    <location>
        <begin position="71"/>
        <end position="90"/>
    </location>
</feature>
<dbReference type="InterPro" id="IPR011701">
    <property type="entry name" value="MFS"/>
</dbReference>
<evidence type="ECO:0000313" key="7">
    <source>
        <dbReference type="Proteomes" id="UP001520878"/>
    </source>
</evidence>
<dbReference type="PANTHER" id="PTHR23534">
    <property type="entry name" value="MFS PERMEASE"/>
    <property type="match status" value="1"/>
</dbReference>
<evidence type="ECO:0000256" key="4">
    <source>
        <dbReference type="SAM" id="Phobius"/>
    </source>
</evidence>
<organism evidence="6 7">
    <name type="scientific">Fluctibacter halophilus</name>
    <dbReference type="NCBI Taxonomy" id="226011"/>
    <lineage>
        <taxon>Bacteria</taxon>
        <taxon>Pseudomonadati</taxon>
        <taxon>Pseudomonadota</taxon>
        <taxon>Gammaproteobacteria</taxon>
        <taxon>Alteromonadales</taxon>
        <taxon>Alteromonadaceae</taxon>
        <taxon>Fluctibacter</taxon>
    </lineage>
</organism>
<feature type="domain" description="Major facilitator superfamily (MFS) profile" evidence="5">
    <location>
        <begin position="209"/>
        <end position="397"/>
    </location>
</feature>
<evidence type="ECO:0000256" key="3">
    <source>
        <dbReference type="ARBA" id="ARBA00023136"/>
    </source>
</evidence>
<dbReference type="Proteomes" id="UP001520878">
    <property type="component" value="Unassembled WGS sequence"/>
</dbReference>
<feature type="transmembrane region" description="Helical" evidence="4">
    <location>
        <begin position="361"/>
        <end position="381"/>
    </location>
</feature>
<dbReference type="PANTHER" id="PTHR23534:SF1">
    <property type="entry name" value="MAJOR FACILITATOR SUPERFAMILY PROTEIN"/>
    <property type="match status" value="1"/>
</dbReference>
<evidence type="ECO:0000313" key="6">
    <source>
        <dbReference type="EMBL" id="MCC2617891.1"/>
    </source>
</evidence>
<dbReference type="InterPro" id="IPR036259">
    <property type="entry name" value="MFS_trans_sf"/>
</dbReference>
<reference evidence="6 7" key="1">
    <citation type="submission" date="2021-10" db="EMBL/GenBank/DDBJ databases">
        <title>Draft genome of Aestuariibacter halophilus JC2043.</title>
        <authorList>
            <person name="Emsley S.A."/>
            <person name="Pfannmuller K.M."/>
            <person name="Ushijima B."/>
            <person name="Saw J.H."/>
            <person name="Videau P."/>
        </authorList>
    </citation>
    <scope>NUCLEOTIDE SEQUENCE [LARGE SCALE GENOMIC DNA]</scope>
    <source>
        <strain evidence="6 7">JC2043</strain>
    </source>
</reference>
<feature type="transmembrane region" description="Helical" evidence="4">
    <location>
        <begin position="96"/>
        <end position="116"/>
    </location>
</feature>
<evidence type="ECO:0000259" key="5">
    <source>
        <dbReference type="PROSITE" id="PS50850"/>
    </source>
</evidence>
<protein>
    <submittedName>
        <fullName evidence="6">MFS transporter</fullName>
    </submittedName>
</protein>
<keyword evidence="1 4" id="KW-0812">Transmembrane</keyword>
<keyword evidence="3 4" id="KW-0472">Membrane</keyword>
<gene>
    <name evidence="6" type="ORF">LJ739_16685</name>
</gene>